<dbReference type="EMBL" id="MRZU01000004">
    <property type="protein sequence ID" value="OUJ18311.1"/>
    <property type="molecule type" value="Genomic_DNA"/>
</dbReference>
<dbReference type="Proteomes" id="UP000195137">
    <property type="component" value="Unassembled WGS sequence"/>
</dbReference>
<gene>
    <name evidence="2" type="ORF">AMET1_1222</name>
</gene>
<proteinExistence type="predicted"/>
<protein>
    <submittedName>
        <fullName evidence="2">Zn ribbon containing protein</fullName>
    </submittedName>
</protein>
<organism evidence="2 3">
    <name type="scientific">Methanonatronarchaeum thermophilum</name>
    <dbReference type="NCBI Taxonomy" id="1927129"/>
    <lineage>
        <taxon>Archaea</taxon>
        <taxon>Methanobacteriati</taxon>
        <taxon>Methanobacteriota</taxon>
        <taxon>Methanonatronarchaeia</taxon>
        <taxon>Methanonatronarchaeales</taxon>
        <taxon>Methanonatronarchaeaceae</taxon>
        <taxon>Methanonatronarchaeum</taxon>
    </lineage>
</organism>
<keyword evidence="1" id="KW-1133">Transmembrane helix</keyword>
<dbReference type="RefSeq" id="WP_086637596.1">
    <property type="nucleotide sequence ID" value="NZ_MRZU01000004.1"/>
</dbReference>
<keyword evidence="1" id="KW-0812">Transmembrane</keyword>
<evidence type="ECO:0000256" key="1">
    <source>
        <dbReference type="SAM" id="Phobius"/>
    </source>
</evidence>
<evidence type="ECO:0000313" key="2">
    <source>
        <dbReference type="EMBL" id="OUJ18311.1"/>
    </source>
</evidence>
<comment type="caution">
    <text evidence="2">The sequence shown here is derived from an EMBL/GenBank/DDBJ whole genome shotgun (WGS) entry which is preliminary data.</text>
</comment>
<keyword evidence="3" id="KW-1185">Reference proteome</keyword>
<accession>A0A1Y3GA40</accession>
<feature type="transmembrane region" description="Helical" evidence="1">
    <location>
        <begin position="90"/>
        <end position="109"/>
    </location>
</feature>
<evidence type="ECO:0000313" key="3">
    <source>
        <dbReference type="Proteomes" id="UP000195137"/>
    </source>
</evidence>
<name>A0A1Y3GA40_9EURY</name>
<sequence>MNFKWQCERCGKYYYAEPKECSNCGYTVFNQKGTEKKDKRWVCKLCGVIHYKKPSECSHCGNTEFKEEKIKEENSEEKHKENRDRIKQSLKHILFIAIIIGIGIIFILYI</sequence>
<reference evidence="2 3" key="1">
    <citation type="submission" date="2016-12" db="EMBL/GenBank/DDBJ databases">
        <title>Discovery of methanogenic haloarchaea.</title>
        <authorList>
            <person name="Sorokin D.Y."/>
            <person name="Makarova K.S."/>
            <person name="Abbas B."/>
            <person name="Ferrer M."/>
            <person name="Golyshin P.N."/>
        </authorList>
    </citation>
    <scope>NUCLEOTIDE SEQUENCE [LARGE SCALE GENOMIC DNA]</scope>
    <source>
        <strain evidence="2">AMET1</strain>
    </source>
</reference>
<keyword evidence="1" id="KW-0472">Membrane</keyword>
<dbReference type="AlphaFoldDB" id="A0A1Y3GA40"/>